<evidence type="ECO:0000259" key="2">
    <source>
        <dbReference type="Pfam" id="PF00462"/>
    </source>
</evidence>
<sequence length="296" mass="33449">METTTPSGLNASQSHRLSGRRCYRPKSAGKFTLRNSTDGSVLKANNQDIMTESVPPPVAPKPANRIRIPEFFVNEQHGVDPTKKDRTFAGSRGDVMKPESLHDIKIVSRKGTIRGVKDRVRAGIATFISDGIDKSKNYRLLEKGRIVMFTTSVTIVRRTHEKCKKARMILQNHMVEFEEKDLFMSKEYQKELLERLGTDQVVLPQIYADGQHLGSSDELESINETGKLRQIFKHFKKIEKPSKCSVCGGYRLVPCQICSGSKKSLKRNHFTDELCDLKCVVCDENGLVRCKICEES</sequence>
<dbReference type="PANTHER" id="PTHR46990:SF1">
    <property type="entry name" value="GLUTAREDOXIN DOMAIN-CONTAINING CYSTEINE-RICH PROTEIN 1"/>
    <property type="match status" value="1"/>
</dbReference>
<organism evidence="3 4">
    <name type="scientific">Dimorphilus gyrociliatus</name>
    <dbReference type="NCBI Taxonomy" id="2664684"/>
    <lineage>
        <taxon>Eukaryota</taxon>
        <taxon>Metazoa</taxon>
        <taxon>Spiralia</taxon>
        <taxon>Lophotrochozoa</taxon>
        <taxon>Annelida</taxon>
        <taxon>Polychaeta</taxon>
        <taxon>Polychaeta incertae sedis</taxon>
        <taxon>Dinophilidae</taxon>
        <taxon>Dimorphilus</taxon>
    </lineage>
</organism>
<dbReference type="AlphaFoldDB" id="A0A7I8VVL1"/>
<dbReference type="PROSITE" id="PS51354">
    <property type="entry name" value="GLUTAREDOXIN_2"/>
    <property type="match status" value="1"/>
</dbReference>
<feature type="domain" description="Glutaredoxin" evidence="2">
    <location>
        <begin position="146"/>
        <end position="212"/>
    </location>
</feature>
<dbReference type="Proteomes" id="UP000549394">
    <property type="component" value="Unassembled WGS sequence"/>
</dbReference>
<dbReference type="Pfam" id="PF00462">
    <property type="entry name" value="Glutaredoxin"/>
    <property type="match status" value="1"/>
</dbReference>
<dbReference type="GO" id="GO:0007605">
    <property type="term" value="P:sensory perception of sound"/>
    <property type="evidence" value="ECO:0007669"/>
    <property type="project" value="InterPro"/>
</dbReference>
<protein>
    <submittedName>
        <fullName evidence="3">DgyrCDS8357</fullName>
    </submittedName>
</protein>
<keyword evidence="4" id="KW-1185">Reference proteome</keyword>
<comment type="caution">
    <text evidence="3">The sequence shown here is derived from an EMBL/GenBank/DDBJ whole genome shotgun (WGS) entry which is preliminary data.</text>
</comment>
<dbReference type="EMBL" id="CAJFCJ010000011">
    <property type="protein sequence ID" value="CAD5119762.1"/>
    <property type="molecule type" value="Genomic_DNA"/>
</dbReference>
<accession>A0A7I8VVL1</accession>
<dbReference type="SUPFAM" id="SSF52833">
    <property type="entry name" value="Thioredoxin-like"/>
    <property type="match status" value="1"/>
</dbReference>
<gene>
    <name evidence="3" type="ORF">DGYR_LOCUS7953</name>
</gene>
<dbReference type="InterPro" id="IPR002109">
    <property type="entry name" value="Glutaredoxin"/>
</dbReference>
<evidence type="ECO:0000313" key="3">
    <source>
        <dbReference type="EMBL" id="CAD5119762.1"/>
    </source>
</evidence>
<dbReference type="PANTHER" id="PTHR46990">
    <property type="entry name" value="GLUTAREDOXIN DOMAIN-CONTAINING CYSTEINE-RICH PROTEIN 1"/>
    <property type="match status" value="1"/>
</dbReference>
<dbReference type="OrthoDB" id="423313at2759"/>
<evidence type="ECO:0000313" key="4">
    <source>
        <dbReference type="Proteomes" id="UP000549394"/>
    </source>
</evidence>
<reference evidence="3 4" key="1">
    <citation type="submission" date="2020-08" db="EMBL/GenBank/DDBJ databases">
        <authorList>
            <person name="Hejnol A."/>
        </authorList>
    </citation>
    <scope>NUCLEOTIDE SEQUENCE [LARGE SCALE GENOMIC DNA]</scope>
</reference>
<dbReference type="Pfam" id="PF23733">
    <property type="entry name" value="GRXCR1-2_C"/>
    <property type="match status" value="1"/>
</dbReference>
<feature type="region of interest" description="Disordered" evidence="1">
    <location>
        <begin position="1"/>
        <end position="39"/>
    </location>
</feature>
<dbReference type="InterPro" id="IPR042797">
    <property type="entry name" value="GRXCR1"/>
</dbReference>
<feature type="compositionally biased region" description="Polar residues" evidence="1">
    <location>
        <begin position="1"/>
        <end position="16"/>
    </location>
</feature>
<dbReference type="InterPro" id="IPR036249">
    <property type="entry name" value="Thioredoxin-like_sf"/>
</dbReference>
<dbReference type="Gene3D" id="3.40.30.10">
    <property type="entry name" value="Glutaredoxin"/>
    <property type="match status" value="1"/>
</dbReference>
<proteinExistence type="predicted"/>
<evidence type="ECO:0000256" key="1">
    <source>
        <dbReference type="SAM" id="MobiDB-lite"/>
    </source>
</evidence>
<name>A0A7I8VVL1_9ANNE</name>